<dbReference type="Proteomes" id="UP001362999">
    <property type="component" value="Unassembled WGS sequence"/>
</dbReference>
<evidence type="ECO:0000313" key="2">
    <source>
        <dbReference type="Proteomes" id="UP001362999"/>
    </source>
</evidence>
<gene>
    <name evidence="1" type="ORF">R3P38DRAFT_3108976</name>
</gene>
<dbReference type="EMBL" id="JAWWNJ010000143">
    <property type="protein sequence ID" value="KAK6984068.1"/>
    <property type="molecule type" value="Genomic_DNA"/>
</dbReference>
<organism evidence="1 2">
    <name type="scientific">Favolaschia claudopus</name>
    <dbReference type="NCBI Taxonomy" id="2862362"/>
    <lineage>
        <taxon>Eukaryota</taxon>
        <taxon>Fungi</taxon>
        <taxon>Dikarya</taxon>
        <taxon>Basidiomycota</taxon>
        <taxon>Agaricomycotina</taxon>
        <taxon>Agaricomycetes</taxon>
        <taxon>Agaricomycetidae</taxon>
        <taxon>Agaricales</taxon>
        <taxon>Marasmiineae</taxon>
        <taxon>Mycenaceae</taxon>
        <taxon>Favolaschia</taxon>
    </lineage>
</organism>
<comment type="caution">
    <text evidence="1">The sequence shown here is derived from an EMBL/GenBank/DDBJ whole genome shotgun (WGS) entry which is preliminary data.</text>
</comment>
<name>A0AAV9ZI35_9AGAR</name>
<proteinExistence type="predicted"/>
<reference evidence="1 2" key="1">
    <citation type="journal article" date="2024" name="J Genomics">
        <title>Draft genome sequencing and assembly of Favolaschia claudopus CIRM-BRFM 2984 isolated from oak limbs.</title>
        <authorList>
            <person name="Navarro D."/>
            <person name="Drula E."/>
            <person name="Chaduli D."/>
            <person name="Cazenave R."/>
            <person name="Ahrendt S."/>
            <person name="Wang J."/>
            <person name="Lipzen A."/>
            <person name="Daum C."/>
            <person name="Barry K."/>
            <person name="Grigoriev I.V."/>
            <person name="Favel A."/>
            <person name="Rosso M.N."/>
            <person name="Martin F."/>
        </authorList>
    </citation>
    <scope>NUCLEOTIDE SEQUENCE [LARGE SCALE GENOMIC DNA]</scope>
    <source>
        <strain evidence="1 2">CIRM-BRFM 2984</strain>
    </source>
</reference>
<accession>A0AAV9ZI35</accession>
<protein>
    <submittedName>
        <fullName evidence="1">Uncharacterized protein</fullName>
    </submittedName>
</protein>
<evidence type="ECO:0000313" key="1">
    <source>
        <dbReference type="EMBL" id="KAK6984068.1"/>
    </source>
</evidence>
<keyword evidence="2" id="KW-1185">Reference proteome</keyword>
<sequence>MSNDSMDPALRAVCREVTRGLEEIRHRVSQRAMLLALHVDNPSYTPPPRILPHDFPETTLPINVTLRPIPELPTQHQHQVQRVCLKYQPSTPANSPRAWLIYWGNVVLGSFEVSSPTFLVNADLVLAALTASINAQRKASLVSIFSQSPASESESDLGQLEAPTILESMWVTTDSQTGRLVMQRELGQCLHEGRESRCETLLPHPGPRFCVIHAL</sequence>
<dbReference type="AlphaFoldDB" id="A0AAV9ZI35"/>